<dbReference type="RefSeq" id="WP_073111656.1">
    <property type="nucleotide sequence ID" value="NZ_FQYN01000008.1"/>
</dbReference>
<gene>
    <name evidence="1" type="ORF">SAMN02745146_3541</name>
</gene>
<dbReference type="InterPro" id="IPR021295">
    <property type="entry name" value="DUF2867"/>
</dbReference>
<organism evidence="1 2">
    <name type="scientific">Hymenobacter daecheongensis DSM 21074</name>
    <dbReference type="NCBI Taxonomy" id="1121955"/>
    <lineage>
        <taxon>Bacteria</taxon>
        <taxon>Pseudomonadati</taxon>
        <taxon>Bacteroidota</taxon>
        <taxon>Cytophagia</taxon>
        <taxon>Cytophagales</taxon>
        <taxon>Hymenobacteraceae</taxon>
        <taxon>Hymenobacter</taxon>
    </lineage>
</organism>
<dbReference type="Pfam" id="PF11066">
    <property type="entry name" value="DUF2867"/>
    <property type="match status" value="1"/>
</dbReference>
<keyword evidence="2" id="KW-1185">Reference proteome</keyword>
<sequence>MNQPLIVAVGVPADSRLSQYFPEERYADAYAVPLAAHHPAQAPAVARLLLGQGPNWVRRLLRLRDWLVRPLGLATFPTQAAPAPEPPLVAGGQLGPFRVFSVEPQEVVLGQDDHHLDFRVSVWVPAGAEPRRAVLSTAVRFHNRLGRVYFALIRPFHHLVVKALLRHALRAAPAA</sequence>
<protein>
    <recommendedName>
        <fullName evidence="3">DUF2867 domain-containing protein</fullName>
    </recommendedName>
</protein>
<evidence type="ECO:0000313" key="2">
    <source>
        <dbReference type="Proteomes" id="UP000184418"/>
    </source>
</evidence>
<proteinExistence type="predicted"/>
<dbReference type="EMBL" id="FQYN01000008">
    <property type="protein sequence ID" value="SHJ61629.1"/>
    <property type="molecule type" value="Genomic_DNA"/>
</dbReference>
<reference evidence="1 2" key="1">
    <citation type="submission" date="2016-11" db="EMBL/GenBank/DDBJ databases">
        <authorList>
            <person name="Jaros S."/>
            <person name="Januszkiewicz K."/>
            <person name="Wedrychowicz H."/>
        </authorList>
    </citation>
    <scope>NUCLEOTIDE SEQUENCE [LARGE SCALE GENOMIC DNA]</scope>
    <source>
        <strain evidence="1 2">DSM 21074</strain>
    </source>
</reference>
<evidence type="ECO:0008006" key="3">
    <source>
        <dbReference type="Google" id="ProtNLM"/>
    </source>
</evidence>
<dbReference type="OrthoDB" id="7058586at2"/>
<dbReference type="STRING" id="1121955.SAMN02745146_3541"/>
<accession>A0A1M6KRP3</accession>
<dbReference type="Proteomes" id="UP000184418">
    <property type="component" value="Unassembled WGS sequence"/>
</dbReference>
<evidence type="ECO:0000313" key="1">
    <source>
        <dbReference type="EMBL" id="SHJ61629.1"/>
    </source>
</evidence>
<name>A0A1M6KRP3_9BACT</name>
<dbReference type="AlphaFoldDB" id="A0A1M6KRP3"/>